<evidence type="ECO:0000256" key="6">
    <source>
        <dbReference type="SAM" id="Phobius"/>
    </source>
</evidence>
<evidence type="ECO:0000256" key="3">
    <source>
        <dbReference type="ARBA" id="ARBA00022692"/>
    </source>
</evidence>
<dbReference type="GO" id="GO:0005886">
    <property type="term" value="C:plasma membrane"/>
    <property type="evidence" value="ECO:0007669"/>
    <property type="project" value="UniProtKB-SubCell"/>
</dbReference>
<evidence type="ECO:0000256" key="5">
    <source>
        <dbReference type="ARBA" id="ARBA00023136"/>
    </source>
</evidence>
<protein>
    <submittedName>
        <fullName evidence="7">Gliding motility protein GldF</fullName>
    </submittedName>
</protein>
<dbReference type="GO" id="GO:0140359">
    <property type="term" value="F:ABC-type transporter activity"/>
    <property type="evidence" value="ECO:0007669"/>
    <property type="project" value="InterPro"/>
</dbReference>
<feature type="transmembrane region" description="Helical" evidence="6">
    <location>
        <begin position="12"/>
        <end position="36"/>
    </location>
</feature>
<feature type="transmembrane region" description="Helical" evidence="6">
    <location>
        <begin position="218"/>
        <end position="236"/>
    </location>
</feature>
<feature type="transmembrane region" description="Helical" evidence="6">
    <location>
        <begin position="133"/>
        <end position="153"/>
    </location>
</feature>
<dbReference type="InterPro" id="IPR051449">
    <property type="entry name" value="ABC-2_transporter_component"/>
</dbReference>
<dbReference type="AlphaFoldDB" id="H6RFT3"/>
<gene>
    <name evidence="7" type="primary">gldF</name>
    <name evidence="7" type="ORF">VIS_S3CBB10028</name>
</gene>
<dbReference type="EMBL" id="FO117592">
    <property type="protein sequence ID" value="CCF99894.1"/>
    <property type="molecule type" value="Genomic_DNA"/>
</dbReference>
<proteinExistence type="predicted"/>
<keyword evidence="4 6" id="KW-1133">Transmembrane helix</keyword>
<feature type="transmembrane region" description="Helical" evidence="6">
    <location>
        <begin position="95"/>
        <end position="121"/>
    </location>
</feature>
<name>H6RFT3_9BACT</name>
<reference evidence="7" key="2">
    <citation type="submission" date="2012-02" db="EMBL/GenBank/DDBJ databases">
        <authorList>
            <person name="Genoscope - CEA"/>
        </authorList>
    </citation>
    <scope>NUCLEOTIDE SEQUENCE</scope>
</reference>
<dbReference type="NCBIfam" id="TIGR03518">
    <property type="entry name" value="ABC_perm_GldF"/>
    <property type="match status" value="1"/>
</dbReference>
<keyword evidence="3 6" id="KW-0812">Transmembrane</keyword>
<reference evidence="7" key="1">
    <citation type="journal article" date="2012" name="Environ. Microbiol.">
        <title>Genomic content of uncultured Bacteroidetes from contrasting oceanic provinces in the North Atlantic Ocean.</title>
        <authorList>
            <person name="Gomez-Pereira P.R."/>
            <person name="Schuler M."/>
            <person name="Fuchs B.M."/>
            <person name="Bennke C."/>
            <person name="Teeling H."/>
            <person name="Waldmann J."/>
            <person name="Richter M."/>
            <person name="Barbe V."/>
            <person name="Bataille E."/>
            <person name="Glockner F.O."/>
            <person name="Amann R."/>
        </authorList>
    </citation>
    <scope>NUCLEOTIDE SEQUENCE</scope>
</reference>
<dbReference type="PANTHER" id="PTHR30294:SF29">
    <property type="entry name" value="MULTIDRUG ABC TRANSPORTER PERMEASE YBHS-RELATED"/>
    <property type="match status" value="1"/>
</dbReference>
<keyword evidence="5 6" id="KW-0472">Membrane</keyword>
<feature type="transmembrane region" description="Helical" evidence="6">
    <location>
        <begin position="165"/>
        <end position="182"/>
    </location>
</feature>
<evidence type="ECO:0000256" key="2">
    <source>
        <dbReference type="ARBA" id="ARBA00022475"/>
    </source>
</evidence>
<sequence>MFAILKKEINSFFSTSVGFMVIAFFLLVNGLLLWFIPGEFNIFDNGFADLSPFFIIAPWVLLFLIPAITMRSFSEEQKMGTFELLITKPISLRNIILGKFFGAVILICLAIAPTLLYIITIAKLGKSIGNWDIGSTIGSYIGLLFLILAYTSIGIFSSTVSKNQIVAFIIAVFLSLFIYYGFNILTSLFNISSIEINNLGMKTHFDSVARGVLDTRDILYFLSVSTLFLIFTNINLRKG</sequence>
<feature type="transmembrane region" description="Helical" evidence="6">
    <location>
        <begin position="56"/>
        <end position="74"/>
    </location>
</feature>
<dbReference type="Pfam" id="PF12679">
    <property type="entry name" value="ABC2_membrane_2"/>
    <property type="match status" value="1"/>
</dbReference>
<evidence type="ECO:0000313" key="7">
    <source>
        <dbReference type="EMBL" id="CCF99894.1"/>
    </source>
</evidence>
<accession>H6RFT3</accession>
<organism evidence="7">
    <name type="scientific">uncultured Flavobacteriia bacterium</name>
    <dbReference type="NCBI Taxonomy" id="212695"/>
    <lineage>
        <taxon>Bacteria</taxon>
        <taxon>Pseudomonadati</taxon>
        <taxon>Bacteroidota</taxon>
        <taxon>Flavobacteriia</taxon>
        <taxon>environmental samples</taxon>
    </lineage>
</organism>
<comment type="subcellular location">
    <subcellularLocation>
        <location evidence="1">Cell membrane</location>
        <topology evidence="1">Multi-pass membrane protein</topology>
    </subcellularLocation>
</comment>
<evidence type="ECO:0000256" key="4">
    <source>
        <dbReference type="ARBA" id="ARBA00022989"/>
    </source>
</evidence>
<keyword evidence="2" id="KW-1003">Cell membrane</keyword>
<evidence type="ECO:0000256" key="1">
    <source>
        <dbReference type="ARBA" id="ARBA00004651"/>
    </source>
</evidence>
<dbReference type="InterPro" id="IPR019860">
    <property type="entry name" value="Motility-assoc_ABC_perm_GldF"/>
</dbReference>
<dbReference type="PANTHER" id="PTHR30294">
    <property type="entry name" value="MEMBRANE COMPONENT OF ABC TRANSPORTER YHHJ-RELATED"/>
    <property type="match status" value="1"/>
</dbReference>